<feature type="domain" description="3-dehydroquinate synthase C-terminal" evidence="20">
    <location>
        <begin position="181"/>
        <end position="315"/>
    </location>
</feature>
<comment type="similarity">
    <text evidence="6 18">Belongs to the sugar phosphate cyclases superfamily. Dehydroquinate synthase family.</text>
</comment>
<dbReference type="AlphaFoldDB" id="A0A1M6PZ09"/>
<evidence type="ECO:0000256" key="7">
    <source>
        <dbReference type="ARBA" id="ARBA00013031"/>
    </source>
</evidence>
<dbReference type="Pfam" id="PF01761">
    <property type="entry name" value="DHQ_synthase"/>
    <property type="match status" value="1"/>
</dbReference>
<dbReference type="InterPro" id="IPR030960">
    <property type="entry name" value="DHQS/DOIS_N"/>
</dbReference>
<dbReference type="GO" id="GO:0000166">
    <property type="term" value="F:nucleotide binding"/>
    <property type="evidence" value="ECO:0007669"/>
    <property type="project" value="UniProtKB-KW"/>
</dbReference>
<feature type="binding site" evidence="18">
    <location>
        <position position="257"/>
    </location>
    <ligand>
        <name>Zn(2+)</name>
        <dbReference type="ChEBI" id="CHEBI:29105"/>
    </ligand>
</feature>
<dbReference type="InterPro" id="IPR056179">
    <property type="entry name" value="DHQS_C"/>
</dbReference>
<evidence type="ECO:0000256" key="6">
    <source>
        <dbReference type="ARBA" id="ARBA00005412"/>
    </source>
</evidence>
<name>A0A1M6PZ09_9FIRM</name>
<comment type="catalytic activity">
    <reaction evidence="1 18">
        <text>7-phospho-2-dehydro-3-deoxy-D-arabino-heptonate = 3-dehydroquinate + phosphate</text>
        <dbReference type="Rhea" id="RHEA:21968"/>
        <dbReference type="ChEBI" id="CHEBI:32364"/>
        <dbReference type="ChEBI" id="CHEBI:43474"/>
        <dbReference type="ChEBI" id="CHEBI:58394"/>
        <dbReference type="EC" id="4.2.3.4"/>
    </reaction>
</comment>
<evidence type="ECO:0000256" key="15">
    <source>
        <dbReference type="ARBA" id="ARBA00023141"/>
    </source>
</evidence>
<evidence type="ECO:0000256" key="8">
    <source>
        <dbReference type="ARBA" id="ARBA00017684"/>
    </source>
</evidence>
<comment type="subcellular location">
    <subcellularLocation>
        <location evidence="4 18">Cytoplasm</location>
    </subcellularLocation>
</comment>
<gene>
    <name evidence="18" type="primary">aroB</name>
    <name evidence="21" type="ORF">SAMN02745138_01214</name>
</gene>
<evidence type="ECO:0000256" key="1">
    <source>
        <dbReference type="ARBA" id="ARBA00001393"/>
    </source>
</evidence>
<feature type="binding site" evidence="18">
    <location>
        <begin position="105"/>
        <end position="109"/>
    </location>
    <ligand>
        <name>NAD(+)</name>
        <dbReference type="ChEBI" id="CHEBI:57540"/>
    </ligand>
</feature>
<comment type="pathway">
    <text evidence="5 18">Metabolic intermediate biosynthesis; chorismate biosynthesis; chorismate from D-erythrose 4-phosphate and phosphoenolpyruvate: step 2/7.</text>
</comment>
<evidence type="ECO:0000259" key="20">
    <source>
        <dbReference type="Pfam" id="PF24621"/>
    </source>
</evidence>
<keyword evidence="17 18" id="KW-0170">Cobalt</keyword>
<dbReference type="InterPro" id="IPR030963">
    <property type="entry name" value="DHQ_synth_fam"/>
</dbReference>
<feature type="binding site" evidence="18">
    <location>
        <begin position="129"/>
        <end position="130"/>
    </location>
    <ligand>
        <name>NAD(+)</name>
        <dbReference type="ChEBI" id="CHEBI:57540"/>
    </ligand>
</feature>
<dbReference type="EMBL" id="FRAH01000016">
    <property type="protein sequence ID" value="SHK13141.1"/>
    <property type="molecule type" value="Genomic_DNA"/>
</dbReference>
<dbReference type="CDD" id="cd08195">
    <property type="entry name" value="DHQS"/>
    <property type="match status" value="1"/>
</dbReference>
<organism evidence="21 22">
    <name type="scientific">Anaerotignum lactatifermentans DSM 14214</name>
    <dbReference type="NCBI Taxonomy" id="1121323"/>
    <lineage>
        <taxon>Bacteria</taxon>
        <taxon>Bacillati</taxon>
        <taxon>Bacillota</taxon>
        <taxon>Clostridia</taxon>
        <taxon>Lachnospirales</taxon>
        <taxon>Anaerotignaceae</taxon>
        <taxon>Anaerotignum</taxon>
    </lineage>
</organism>
<comment type="function">
    <text evidence="18">Catalyzes the conversion of 3-deoxy-D-arabino-heptulosonate 7-phosphate (DAHP) to dehydroquinate (DHQ).</text>
</comment>
<keyword evidence="9 18" id="KW-0963">Cytoplasm</keyword>
<dbReference type="RefSeq" id="WP_072850111.1">
    <property type="nucleotide sequence ID" value="NZ_FRAH01000016.1"/>
</dbReference>
<sequence>MRSVTVKTSATYEVLIGSGLLQKAGEAVKKVISPCKAAIVTDSTVVHLYEETVRKSLTEAGFSVCTFVFPAGEASKNIHTLSHLLEFLAKEEMTRTDMIVALGGGVTGDLAGFGAAVYLRGIPFVQIPTTFLAAIDSSVGGKAAVDLEAGKNLAGAFYQPKLVLCDTDVLQTLPEVVFADGIAEALKYGVLGDAPLFEKIAGGNCRQDLEEIIETCVSMKRDVVEEDEFDTGKRQLLNLGHTFGHAIEQKSHFQMTHGHAVAIGMHLIAKAAEAKGIAEKGTAATIAKALEQNQLPKETEFSPAEVAEGTLRDKKRRGGTISFVFPKKIGACEIVKIPVEEVEALAKMAMES</sequence>
<evidence type="ECO:0000256" key="2">
    <source>
        <dbReference type="ARBA" id="ARBA00001911"/>
    </source>
</evidence>
<dbReference type="Pfam" id="PF24621">
    <property type="entry name" value="DHQS_C"/>
    <property type="match status" value="1"/>
</dbReference>
<comment type="caution">
    <text evidence="18">Lacks conserved residue(s) required for the propagation of feature annotation.</text>
</comment>
<dbReference type="EC" id="4.2.3.4" evidence="7 18"/>
<evidence type="ECO:0000256" key="12">
    <source>
        <dbReference type="ARBA" id="ARBA00022741"/>
    </source>
</evidence>
<evidence type="ECO:0000256" key="13">
    <source>
        <dbReference type="ARBA" id="ARBA00022833"/>
    </source>
</evidence>
<keyword evidence="10 18" id="KW-0028">Amino-acid biosynthesis</keyword>
<evidence type="ECO:0000256" key="14">
    <source>
        <dbReference type="ARBA" id="ARBA00023027"/>
    </source>
</evidence>
<reference evidence="21 22" key="1">
    <citation type="submission" date="2016-11" db="EMBL/GenBank/DDBJ databases">
        <authorList>
            <person name="Jaros S."/>
            <person name="Januszkiewicz K."/>
            <person name="Wedrychowicz H."/>
        </authorList>
    </citation>
    <scope>NUCLEOTIDE SEQUENCE [LARGE SCALE GENOMIC DNA]</scope>
    <source>
        <strain evidence="21 22">DSM 14214</strain>
    </source>
</reference>
<feature type="binding site" evidence="18">
    <location>
        <position position="241"/>
    </location>
    <ligand>
        <name>Zn(2+)</name>
        <dbReference type="ChEBI" id="CHEBI:29105"/>
    </ligand>
</feature>
<dbReference type="GO" id="GO:0009073">
    <property type="term" value="P:aromatic amino acid family biosynthetic process"/>
    <property type="evidence" value="ECO:0007669"/>
    <property type="project" value="UniProtKB-KW"/>
</dbReference>
<dbReference type="InterPro" id="IPR050071">
    <property type="entry name" value="Dehydroquinate_synthase"/>
</dbReference>
<keyword evidence="12 18" id="KW-0547">Nucleotide-binding</keyword>
<evidence type="ECO:0000256" key="5">
    <source>
        <dbReference type="ARBA" id="ARBA00004661"/>
    </source>
</evidence>
<evidence type="ECO:0000256" key="16">
    <source>
        <dbReference type="ARBA" id="ARBA00023239"/>
    </source>
</evidence>
<dbReference type="FunFam" id="3.40.50.1970:FF:000007">
    <property type="entry name" value="Pentafunctional AROM polypeptide"/>
    <property type="match status" value="1"/>
</dbReference>
<evidence type="ECO:0000256" key="11">
    <source>
        <dbReference type="ARBA" id="ARBA00022723"/>
    </source>
</evidence>
<evidence type="ECO:0000256" key="9">
    <source>
        <dbReference type="ARBA" id="ARBA00022490"/>
    </source>
</evidence>
<dbReference type="OrthoDB" id="9806583at2"/>
<evidence type="ECO:0000256" key="3">
    <source>
        <dbReference type="ARBA" id="ARBA00001947"/>
    </source>
</evidence>
<dbReference type="PANTHER" id="PTHR43622">
    <property type="entry name" value="3-DEHYDROQUINATE SYNTHASE"/>
    <property type="match status" value="1"/>
</dbReference>
<accession>A0A1M6PZ09</accession>
<dbReference type="GO" id="GO:0046872">
    <property type="term" value="F:metal ion binding"/>
    <property type="evidence" value="ECO:0007669"/>
    <property type="project" value="UniProtKB-KW"/>
</dbReference>
<feature type="binding site" evidence="18">
    <location>
        <position position="142"/>
    </location>
    <ligand>
        <name>NAD(+)</name>
        <dbReference type="ChEBI" id="CHEBI:57540"/>
    </ligand>
</feature>
<dbReference type="SUPFAM" id="SSF56796">
    <property type="entry name" value="Dehydroquinate synthase-like"/>
    <property type="match status" value="1"/>
</dbReference>
<dbReference type="Gene3D" id="3.40.50.1970">
    <property type="match status" value="1"/>
</dbReference>
<proteinExistence type="inferred from homology"/>
<comment type="cofactor">
    <cofactor evidence="3">
        <name>Zn(2+)</name>
        <dbReference type="ChEBI" id="CHEBI:29105"/>
    </cofactor>
</comment>
<dbReference type="HAMAP" id="MF_00110">
    <property type="entry name" value="DHQ_synthase"/>
    <property type="match status" value="1"/>
</dbReference>
<evidence type="ECO:0000313" key="21">
    <source>
        <dbReference type="EMBL" id="SHK13141.1"/>
    </source>
</evidence>
<dbReference type="InterPro" id="IPR016037">
    <property type="entry name" value="DHQ_synth_AroB"/>
</dbReference>
<feature type="binding site" evidence="18">
    <location>
        <position position="151"/>
    </location>
    <ligand>
        <name>NAD(+)</name>
        <dbReference type="ChEBI" id="CHEBI:57540"/>
    </ligand>
</feature>
<comment type="cofactor">
    <cofactor evidence="2 18">
        <name>NAD(+)</name>
        <dbReference type="ChEBI" id="CHEBI:57540"/>
    </cofactor>
</comment>
<dbReference type="GO" id="GO:0003856">
    <property type="term" value="F:3-dehydroquinate synthase activity"/>
    <property type="evidence" value="ECO:0007669"/>
    <property type="project" value="UniProtKB-UniRule"/>
</dbReference>
<dbReference type="Proteomes" id="UP000183975">
    <property type="component" value="Unassembled WGS sequence"/>
</dbReference>
<dbReference type="GO" id="GO:0009423">
    <property type="term" value="P:chorismate biosynthetic process"/>
    <property type="evidence" value="ECO:0007669"/>
    <property type="project" value="UniProtKB-UniRule"/>
</dbReference>
<dbReference type="NCBIfam" id="TIGR01357">
    <property type="entry name" value="aroB"/>
    <property type="match status" value="1"/>
</dbReference>
<keyword evidence="16 18" id="KW-0456">Lyase</keyword>
<feature type="binding site" evidence="18">
    <location>
        <position position="184"/>
    </location>
    <ligand>
        <name>Zn(2+)</name>
        <dbReference type="ChEBI" id="CHEBI:29105"/>
    </ligand>
</feature>
<feature type="domain" description="3-dehydroquinate synthase N-terminal" evidence="19">
    <location>
        <begin position="67"/>
        <end position="177"/>
    </location>
</feature>
<keyword evidence="13 18" id="KW-0862">Zinc</keyword>
<evidence type="ECO:0000256" key="17">
    <source>
        <dbReference type="ARBA" id="ARBA00023285"/>
    </source>
</evidence>
<evidence type="ECO:0000256" key="4">
    <source>
        <dbReference type="ARBA" id="ARBA00004496"/>
    </source>
</evidence>
<comment type="cofactor">
    <cofactor evidence="18">
        <name>Co(2+)</name>
        <dbReference type="ChEBI" id="CHEBI:48828"/>
    </cofactor>
    <cofactor evidence="18">
        <name>Zn(2+)</name>
        <dbReference type="ChEBI" id="CHEBI:29105"/>
    </cofactor>
    <text evidence="18">Binds 1 divalent metal cation per subunit. Can use either Co(2+) or Zn(2+).</text>
</comment>
<evidence type="ECO:0000256" key="10">
    <source>
        <dbReference type="ARBA" id="ARBA00022605"/>
    </source>
</evidence>
<protein>
    <recommendedName>
        <fullName evidence="8 18">3-dehydroquinate synthase</fullName>
        <shortName evidence="18">DHQS</shortName>
        <ecNumber evidence="7 18">4.2.3.4</ecNumber>
    </recommendedName>
</protein>
<evidence type="ECO:0000256" key="18">
    <source>
        <dbReference type="HAMAP-Rule" id="MF_00110"/>
    </source>
</evidence>
<dbReference type="PANTHER" id="PTHR43622:SF7">
    <property type="entry name" value="3-DEHYDROQUINATE SYNTHASE, CHLOROPLASTIC"/>
    <property type="match status" value="1"/>
</dbReference>
<keyword evidence="14 18" id="KW-0520">NAD</keyword>
<dbReference type="PIRSF" id="PIRSF001455">
    <property type="entry name" value="DHQ_synth"/>
    <property type="match status" value="1"/>
</dbReference>
<keyword evidence="22" id="KW-1185">Reference proteome</keyword>
<dbReference type="UniPathway" id="UPA00053">
    <property type="reaction ID" value="UER00085"/>
</dbReference>
<evidence type="ECO:0000313" key="22">
    <source>
        <dbReference type="Proteomes" id="UP000183975"/>
    </source>
</evidence>
<dbReference type="GO" id="GO:0005737">
    <property type="term" value="C:cytoplasm"/>
    <property type="evidence" value="ECO:0007669"/>
    <property type="project" value="UniProtKB-SubCell"/>
</dbReference>
<dbReference type="GO" id="GO:0008652">
    <property type="term" value="P:amino acid biosynthetic process"/>
    <property type="evidence" value="ECO:0007669"/>
    <property type="project" value="UniProtKB-KW"/>
</dbReference>
<dbReference type="Gene3D" id="1.20.1090.10">
    <property type="entry name" value="Dehydroquinate synthase-like - alpha domain"/>
    <property type="match status" value="1"/>
</dbReference>
<evidence type="ECO:0000259" key="19">
    <source>
        <dbReference type="Pfam" id="PF01761"/>
    </source>
</evidence>
<keyword evidence="15 18" id="KW-0057">Aromatic amino acid biosynthesis</keyword>
<keyword evidence="11 18" id="KW-0479">Metal-binding</keyword>